<gene>
    <name evidence="11" type="ORF">NDU88_000757</name>
</gene>
<comment type="subcellular location">
    <subcellularLocation>
        <location evidence="2">Cytoplasm</location>
        <location evidence="2">Cytoskeleton</location>
        <location evidence="2">Microtubule organizing center</location>
        <location evidence="2">Centrosome</location>
    </subcellularLocation>
    <subcellularLocation>
        <location evidence="1">Nucleus</location>
    </subcellularLocation>
</comment>
<dbReference type="PANTHER" id="PTHR15404:SF2">
    <property type="entry name" value="PROTEIN AF1Q"/>
    <property type="match status" value="1"/>
</dbReference>
<feature type="region of interest" description="Disordered" evidence="9">
    <location>
        <begin position="1"/>
        <end position="34"/>
    </location>
</feature>
<keyword evidence="7" id="KW-0206">Cytoskeleton</keyword>
<dbReference type="GO" id="GO:0090200">
    <property type="term" value="P:positive regulation of release of cytochrome c from mitochondria"/>
    <property type="evidence" value="ECO:0007669"/>
    <property type="project" value="TreeGrafter"/>
</dbReference>
<dbReference type="AlphaFoldDB" id="A0AAV7KNI8"/>
<dbReference type="GO" id="GO:0051901">
    <property type="term" value="P:positive regulation of mitochondrial depolarization"/>
    <property type="evidence" value="ECO:0007669"/>
    <property type="project" value="TreeGrafter"/>
</dbReference>
<dbReference type="GO" id="GO:0005829">
    <property type="term" value="C:cytosol"/>
    <property type="evidence" value="ECO:0007669"/>
    <property type="project" value="TreeGrafter"/>
</dbReference>
<name>A0AAV7KNI8_PLEWA</name>
<evidence type="ECO:0000256" key="5">
    <source>
        <dbReference type="ARBA" id="ARBA00022490"/>
    </source>
</evidence>
<protein>
    <recommendedName>
        <fullName evidence="4">Protein AF1q</fullName>
    </recommendedName>
</protein>
<dbReference type="InterPro" id="IPR033461">
    <property type="entry name" value="WRNPLPNID"/>
</dbReference>
<dbReference type="Proteomes" id="UP001066276">
    <property type="component" value="Chromosome 12"/>
</dbReference>
<keyword evidence="12" id="KW-1185">Reference proteome</keyword>
<keyword evidence="8" id="KW-0539">Nucleus</keyword>
<evidence type="ECO:0000256" key="8">
    <source>
        <dbReference type="ARBA" id="ARBA00023242"/>
    </source>
</evidence>
<feature type="region of interest" description="Disordered" evidence="9">
    <location>
        <begin position="72"/>
        <end position="98"/>
    </location>
</feature>
<dbReference type="GO" id="GO:0097190">
    <property type="term" value="P:apoptotic signaling pathway"/>
    <property type="evidence" value="ECO:0007669"/>
    <property type="project" value="InterPro"/>
</dbReference>
<sequence>MVGVGGQPAGGRNQPSIVSASSGQEEPCLREHPFRKPGKMLDSVSSQFNSCVFWKLPIPELDLSELEGLGIEFPRPSNKPGANGKRNGDSQYGKLKEPAEEDGLVQYNSFNYWRAPIMAVDFDFI</sequence>
<evidence type="ECO:0000256" key="9">
    <source>
        <dbReference type="SAM" id="MobiDB-lite"/>
    </source>
</evidence>
<feature type="compositionally biased region" description="Polar residues" evidence="9">
    <location>
        <begin position="13"/>
        <end position="24"/>
    </location>
</feature>
<evidence type="ECO:0000259" key="10">
    <source>
        <dbReference type="Pfam" id="PF15017"/>
    </source>
</evidence>
<evidence type="ECO:0000256" key="3">
    <source>
        <dbReference type="ARBA" id="ARBA00008177"/>
    </source>
</evidence>
<dbReference type="InterPro" id="IPR026778">
    <property type="entry name" value="MLLT11_fam"/>
</dbReference>
<evidence type="ECO:0000313" key="12">
    <source>
        <dbReference type="Proteomes" id="UP001066276"/>
    </source>
</evidence>
<feature type="domain" description="Putative WW-binding" evidence="10">
    <location>
        <begin position="46"/>
        <end position="117"/>
    </location>
</feature>
<evidence type="ECO:0000256" key="1">
    <source>
        <dbReference type="ARBA" id="ARBA00004123"/>
    </source>
</evidence>
<keyword evidence="5" id="KW-0963">Cytoplasm</keyword>
<dbReference type="GO" id="GO:0005654">
    <property type="term" value="C:nucleoplasm"/>
    <property type="evidence" value="ECO:0007669"/>
    <property type="project" value="TreeGrafter"/>
</dbReference>
<dbReference type="GO" id="GO:0005813">
    <property type="term" value="C:centrosome"/>
    <property type="evidence" value="ECO:0007669"/>
    <property type="project" value="UniProtKB-SubCell"/>
</dbReference>
<evidence type="ECO:0000256" key="6">
    <source>
        <dbReference type="ARBA" id="ARBA00022843"/>
    </source>
</evidence>
<accession>A0AAV7KNI8</accession>
<proteinExistence type="inferred from homology"/>
<evidence type="ECO:0000256" key="7">
    <source>
        <dbReference type="ARBA" id="ARBA00023212"/>
    </source>
</evidence>
<reference evidence="11" key="1">
    <citation type="journal article" date="2022" name="bioRxiv">
        <title>Sequencing and chromosome-scale assembly of the giantPleurodeles waltlgenome.</title>
        <authorList>
            <person name="Brown T."/>
            <person name="Elewa A."/>
            <person name="Iarovenko S."/>
            <person name="Subramanian E."/>
            <person name="Araus A.J."/>
            <person name="Petzold A."/>
            <person name="Susuki M."/>
            <person name="Suzuki K.-i.T."/>
            <person name="Hayashi T."/>
            <person name="Toyoda A."/>
            <person name="Oliveira C."/>
            <person name="Osipova E."/>
            <person name="Leigh N.D."/>
            <person name="Simon A."/>
            <person name="Yun M.H."/>
        </authorList>
    </citation>
    <scope>NUCLEOTIDE SEQUENCE</scope>
    <source>
        <strain evidence="11">20211129_DDA</strain>
        <tissue evidence="11">Liver</tissue>
    </source>
</reference>
<dbReference type="Pfam" id="PF15017">
    <property type="entry name" value="WRNPLPNID"/>
    <property type="match status" value="1"/>
</dbReference>
<comment type="caution">
    <text evidence="11">The sequence shown here is derived from an EMBL/GenBank/DDBJ whole genome shotgun (WGS) entry which is preliminary data.</text>
</comment>
<dbReference type="PANTHER" id="PTHR15404">
    <property type="entry name" value="PROTEIN AF1Q"/>
    <property type="match status" value="1"/>
</dbReference>
<comment type="similarity">
    <text evidence="3">Belongs to the MLLT11 family.</text>
</comment>
<keyword evidence="6" id="KW-0832">Ubl conjugation</keyword>
<evidence type="ECO:0000313" key="11">
    <source>
        <dbReference type="EMBL" id="KAJ1080562.1"/>
    </source>
</evidence>
<organism evidence="11 12">
    <name type="scientific">Pleurodeles waltl</name>
    <name type="common">Iberian ribbed newt</name>
    <dbReference type="NCBI Taxonomy" id="8319"/>
    <lineage>
        <taxon>Eukaryota</taxon>
        <taxon>Metazoa</taxon>
        <taxon>Chordata</taxon>
        <taxon>Craniata</taxon>
        <taxon>Vertebrata</taxon>
        <taxon>Euteleostomi</taxon>
        <taxon>Amphibia</taxon>
        <taxon>Batrachia</taxon>
        <taxon>Caudata</taxon>
        <taxon>Salamandroidea</taxon>
        <taxon>Salamandridae</taxon>
        <taxon>Pleurodelinae</taxon>
        <taxon>Pleurodeles</taxon>
    </lineage>
</organism>
<evidence type="ECO:0000256" key="2">
    <source>
        <dbReference type="ARBA" id="ARBA00004300"/>
    </source>
</evidence>
<evidence type="ECO:0000256" key="4">
    <source>
        <dbReference type="ARBA" id="ARBA00021807"/>
    </source>
</evidence>
<dbReference type="EMBL" id="JANPWB010000016">
    <property type="protein sequence ID" value="KAJ1080562.1"/>
    <property type="molecule type" value="Genomic_DNA"/>
</dbReference>
<dbReference type="GO" id="GO:0045893">
    <property type="term" value="P:positive regulation of DNA-templated transcription"/>
    <property type="evidence" value="ECO:0007669"/>
    <property type="project" value="TreeGrafter"/>
</dbReference>